<keyword evidence="4" id="KW-0472">Membrane</keyword>
<dbReference type="SUPFAM" id="SSF63829">
    <property type="entry name" value="Calcium-dependent phosphotriesterase"/>
    <property type="match status" value="2"/>
</dbReference>
<dbReference type="CDD" id="cd00075">
    <property type="entry name" value="HATPase"/>
    <property type="match status" value="1"/>
</dbReference>
<feature type="signal peptide" evidence="5">
    <location>
        <begin position="1"/>
        <end position="20"/>
    </location>
</feature>
<keyword evidence="5" id="KW-0732">Signal</keyword>
<dbReference type="Pfam" id="PF07494">
    <property type="entry name" value="Reg_prop"/>
    <property type="match status" value="5"/>
</dbReference>
<dbReference type="Pfam" id="PF02518">
    <property type="entry name" value="HATPase_c"/>
    <property type="match status" value="1"/>
</dbReference>
<dbReference type="InterPro" id="IPR036890">
    <property type="entry name" value="HATPase_C_sf"/>
</dbReference>
<gene>
    <name evidence="7" type="ORF">C5745_03415</name>
</gene>
<dbReference type="InterPro" id="IPR011110">
    <property type="entry name" value="Reg_prop"/>
</dbReference>
<dbReference type="Gene3D" id="1.10.287.130">
    <property type="match status" value="1"/>
</dbReference>
<evidence type="ECO:0000313" key="7">
    <source>
        <dbReference type="EMBL" id="PRD48994.1"/>
    </source>
</evidence>
<dbReference type="InterPro" id="IPR003594">
    <property type="entry name" value="HATPase_dom"/>
</dbReference>
<feature type="chain" id="PRO_5015715221" description="histidine kinase" evidence="5">
    <location>
        <begin position="21"/>
        <end position="1035"/>
    </location>
</feature>
<feature type="domain" description="Histidine kinase" evidence="6">
    <location>
        <begin position="824"/>
        <end position="1035"/>
    </location>
</feature>
<keyword evidence="7" id="KW-0418">Kinase</keyword>
<keyword evidence="4" id="KW-0812">Transmembrane</keyword>
<dbReference type="SUPFAM" id="SSF101898">
    <property type="entry name" value="NHL repeat"/>
    <property type="match status" value="1"/>
</dbReference>
<dbReference type="InterPro" id="IPR011123">
    <property type="entry name" value="Y_Y_Y"/>
</dbReference>
<feature type="transmembrane region" description="Helical" evidence="4">
    <location>
        <begin position="766"/>
        <end position="791"/>
    </location>
</feature>
<evidence type="ECO:0000256" key="1">
    <source>
        <dbReference type="ARBA" id="ARBA00000085"/>
    </source>
</evidence>
<evidence type="ECO:0000313" key="8">
    <source>
        <dbReference type="Proteomes" id="UP000239711"/>
    </source>
</evidence>
<keyword evidence="4" id="KW-1133">Transmembrane helix</keyword>
<dbReference type="Gene3D" id="2.130.10.10">
    <property type="entry name" value="YVTN repeat-like/Quinoprotein amine dehydrogenase"/>
    <property type="match status" value="2"/>
</dbReference>
<dbReference type="RefSeq" id="WP_105715560.1">
    <property type="nucleotide sequence ID" value="NZ_PVBQ01000002.1"/>
</dbReference>
<dbReference type="InterPro" id="IPR003661">
    <property type="entry name" value="HisK_dim/P_dom"/>
</dbReference>
<dbReference type="InterPro" id="IPR004358">
    <property type="entry name" value="Sig_transdc_His_kin-like_C"/>
</dbReference>
<reference evidence="7 8" key="1">
    <citation type="submission" date="2018-02" db="EMBL/GenBank/DDBJ databases">
        <title>The draft genome of Sphingobacterium sp. 5JN-11.</title>
        <authorList>
            <person name="Liu L."/>
            <person name="Li L."/>
            <person name="Liang L."/>
            <person name="Zhang X."/>
            <person name="Wang T."/>
        </authorList>
    </citation>
    <scope>NUCLEOTIDE SEQUENCE [LARGE SCALE GENOMIC DNA]</scope>
    <source>
        <strain evidence="7 8">5JN-11</strain>
    </source>
</reference>
<sequence length="1035" mass="119163">MSAKCWLFLLLCFSYTFLNGAPPYYFNHFQVNRGLSNNAILCSVQDKDGFIWFGTRDGLNRFDGYRFKNYFHESENEKSLGSNLIHSLMVRETNEIWVGTDQGIYIYDPQQEEFSLFDKVYKSESLQISEDRQGNIWFISNSSLHKYDPKTQKVDKTYAERWKEKTHAFCIDQNDEVWVGLKESICHVSSGKEYTFSSDKQFKGGVEELFVDHNNDIWIGTSHHGVYKWNRDTETSQHIVKEFGNKPLYVRAITQINDNQLWIGTESGLIVHEMDTDKSTHITHEKDNPWSLSDNAIYAVMKDNQDGIWIGTFFGGINYYHPQHNLFEKIFPRNSPNAIGGHAVREIVEDKQKNLWIGTEDQGLTYWNQQTNSFVNFGPADGLAHSNIHGLLISGDSLLIGTFFQGLDVIDVRSKKVIGHFDSNNTNQALKSNFIYHIYKTAKGEILLATAPGIFQFIPGENRFVRFTAAPGHIFFTSIFEDKEHTLWFTTWRDGLYMLRSGEEKPIRFIHDPKNPSSISSNRVNRVFQDSKGQIWVATESGLCLYDKKKQSFKRFTSKDGLPSNLILAMQEDDSGNLWISTTRGLVRMDIRSYSIDTYKLEHGLLDLQFNYNSAFKDSKGLLYFGASKGLIRFNPSSVTDLYKTDFETPIYITGIQTNQHELTIEDKTSALSKSILYTEKIKLKYDESTVSLDFVALNFASANSTSYLYRLVGLDTTWTFLRNNTKANFTKIPPGKYMFEVMAADANKTPISNIKSLEIVILPPFWASVPAYIIYALFSLGLIGMVLYWYDQKMKEKNRQRLEKIKAHKEKELYKAKMDFFMQITHDIKTPLTLIKAPLEKIMLGTEPKKSEKWLKTIHQNTEKLLSMTDNLLDFRKVESNEFSLKLKKQSISSLILICLQDFTPFIESKKIKVSKSLDRKLEANIDIEAMYKIISNLLSNAFKYAEKEVHVNLYKKIDNTHFCLEVKNDGMLLSDEEMTQIFEPFQRASTHYRVKGSGLGLALAYSFTSLHGGTLVYKKNSENLNIFVLEIPL</sequence>
<dbReference type="SMART" id="SM00387">
    <property type="entry name" value="HATPase_c"/>
    <property type="match status" value="1"/>
</dbReference>
<dbReference type="EMBL" id="PVBQ01000002">
    <property type="protein sequence ID" value="PRD48994.1"/>
    <property type="molecule type" value="Genomic_DNA"/>
</dbReference>
<dbReference type="InterPro" id="IPR005467">
    <property type="entry name" value="His_kinase_dom"/>
</dbReference>
<evidence type="ECO:0000259" key="6">
    <source>
        <dbReference type="PROSITE" id="PS50109"/>
    </source>
</evidence>
<dbReference type="PANTHER" id="PTHR43547:SF2">
    <property type="entry name" value="HYBRID SIGNAL TRANSDUCTION HISTIDINE KINASE C"/>
    <property type="match status" value="1"/>
</dbReference>
<dbReference type="AlphaFoldDB" id="A0A2S9J895"/>
<dbReference type="InterPro" id="IPR036097">
    <property type="entry name" value="HisK_dim/P_sf"/>
</dbReference>
<dbReference type="EC" id="2.7.13.3" evidence="2"/>
<dbReference type="Gene3D" id="2.60.40.10">
    <property type="entry name" value="Immunoglobulins"/>
    <property type="match status" value="1"/>
</dbReference>
<dbReference type="OrthoDB" id="9809670at2"/>
<dbReference type="FunFam" id="1.10.287.130:FF:000045">
    <property type="entry name" value="Two-component system sensor histidine kinase/response regulator"/>
    <property type="match status" value="1"/>
</dbReference>
<organism evidence="7 8">
    <name type="scientific">Sphingobacterium haloxyli</name>
    <dbReference type="NCBI Taxonomy" id="2100533"/>
    <lineage>
        <taxon>Bacteria</taxon>
        <taxon>Pseudomonadati</taxon>
        <taxon>Bacteroidota</taxon>
        <taxon>Sphingobacteriia</taxon>
        <taxon>Sphingobacteriales</taxon>
        <taxon>Sphingobacteriaceae</taxon>
        <taxon>Sphingobacterium</taxon>
    </lineage>
</organism>
<dbReference type="Pfam" id="PF07495">
    <property type="entry name" value="Y_Y_Y"/>
    <property type="match status" value="1"/>
</dbReference>
<dbReference type="SMART" id="SM00388">
    <property type="entry name" value="HisKA"/>
    <property type="match status" value="1"/>
</dbReference>
<dbReference type="GO" id="GO:0000155">
    <property type="term" value="F:phosphorelay sensor kinase activity"/>
    <property type="evidence" value="ECO:0007669"/>
    <property type="project" value="InterPro"/>
</dbReference>
<name>A0A2S9J895_9SPHI</name>
<comment type="catalytic activity">
    <reaction evidence="1">
        <text>ATP + protein L-histidine = ADP + protein N-phospho-L-histidine.</text>
        <dbReference type="EC" id="2.7.13.3"/>
    </reaction>
</comment>
<keyword evidence="7" id="KW-0808">Transferase</keyword>
<dbReference type="SUPFAM" id="SSF55874">
    <property type="entry name" value="ATPase domain of HSP90 chaperone/DNA topoisomerase II/histidine kinase"/>
    <property type="match status" value="1"/>
</dbReference>
<dbReference type="Gene3D" id="3.30.565.10">
    <property type="entry name" value="Histidine kinase-like ATPase, C-terminal domain"/>
    <property type="match status" value="1"/>
</dbReference>
<evidence type="ECO:0000256" key="4">
    <source>
        <dbReference type="SAM" id="Phobius"/>
    </source>
</evidence>
<dbReference type="InterPro" id="IPR015943">
    <property type="entry name" value="WD40/YVTN_repeat-like_dom_sf"/>
</dbReference>
<dbReference type="FunFam" id="2.130.10.10:FF:000891">
    <property type="entry name" value="Two-component system sensor histidine kinase/response regulator, hybrid (One-component system)"/>
    <property type="match status" value="1"/>
</dbReference>
<dbReference type="Proteomes" id="UP000239711">
    <property type="component" value="Unassembled WGS sequence"/>
</dbReference>
<keyword evidence="3" id="KW-0597">Phosphoprotein</keyword>
<evidence type="ECO:0000256" key="5">
    <source>
        <dbReference type="SAM" id="SignalP"/>
    </source>
</evidence>
<proteinExistence type="predicted"/>
<dbReference type="InterPro" id="IPR013783">
    <property type="entry name" value="Ig-like_fold"/>
</dbReference>
<comment type="caution">
    <text evidence="7">The sequence shown here is derived from an EMBL/GenBank/DDBJ whole genome shotgun (WGS) entry which is preliminary data.</text>
</comment>
<keyword evidence="8" id="KW-1185">Reference proteome</keyword>
<dbReference type="SUPFAM" id="SSF47384">
    <property type="entry name" value="Homodimeric domain of signal transducing histidine kinase"/>
    <property type="match status" value="1"/>
</dbReference>
<accession>A0A2S9J895</accession>
<evidence type="ECO:0000256" key="3">
    <source>
        <dbReference type="ARBA" id="ARBA00022553"/>
    </source>
</evidence>
<dbReference type="CDD" id="cd00082">
    <property type="entry name" value="HisKA"/>
    <property type="match status" value="1"/>
</dbReference>
<dbReference type="PRINTS" id="PR00344">
    <property type="entry name" value="BCTRLSENSOR"/>
</dbReference>
<protein>
    <recommendedName>
        <fullName evidence="2">histidine kinase</fullName>
        <ecNumber evidence="2">2.7.13.3</ecNumber>
    </recommendedName>
</protein>
<dbReference type="Pfam" id="PF00512">
    <property type="entry name" value="HisKA"/>
    <property type="match status" value="1"/>
</dbReference>
<dbReference type="PROSITE" id="PS50109">
    <property type="entry name" value="HIS_KIN"/>
    <property type="match status" value="1"/>
</dbReference>
<dbReference type="PANTHER" id="PTHR43547">
    <property type="entry name" value="TWO-COMPONENT HISTIDINE KINASE"/>
    <property type="match status" value="1"/>
</dbReference>
<evidence type="ECO:0000256" key="2">
    <source>
        <dbReference type="ARBA" id="ARBA00012438"/>
    </source>
</evidence>